<dbReference type="STRING" id="98403.A0A151GVG6"/>
<dbReference type="Gene3D" id="1.10.510.10">
    <property type="entry name" value="Transferase(Phosphotransferase) domain 1"/>
    <property type="match status" value="1"/>
</dbReference>
<dbReference type="GO" id="GO:0045944">
    <property type="term" value="P:positive regulation of transcription by RNA polymerase II"/>
    <property type="evidence" value="ECO:0007669"/>
    <property type="project" value="TreeGrafter"/>
</dbReference>
<dbReference type="SMART" id="SM00220">
    <property type="entry name" value="S_TKc"/>
    <property type="match status" value="1"/>
</dbReference>
<feature type="region of interest" description="Disordered" evidence="8">
    <location>
        <begin position="463"/>
        <end position="482"/>
    </location>
</feature>
<feature type="domain" description="Protein kinase" evidence="9">
    <location>
        <begin position="213"/>
        <end position="489"/>
    </location>
</feature>
<evidence type="ECO:0000256" key="8">
    <source>
        <dbReference type="SAM" id="MobiDB-lite"/>
    </source>
</evidence>
<evidence type="ECO:0000256" key="5">
    <source>
        <dbReference type="ARBA" id="ARBA00022741"/>
    </source>
</evidence>
<dbReference type="GeneID" id="63714878"/>
<name>A0A151GVG6_DRECN</name>
<keyword evidence="5" id="KW-0547">Nucleotide-binding</keyword>
<evidence type="ECO:0000256" key="6">
    <source>
        <dbReference type="ARBA" id="ARBA00022777"/>
    </source>
</evidence>
<feature type="region of interest" description="Disordered" evidence="8">
    <location>
        <begin position="515"/>
        <end position="548"/>
    </location>
</feature>
<protein>
    <recommendedName>
        <fullName evidence="9">Protein kinase domain-containing protein</fullName>
    </recommendedName>
</protein>
<accession>A0A151GVG6</accession>
<dbReference type="GO" id="GO:0005737">
    <property type="term" value="C:cytoplasm"/>
    <property type="evidence" value="ECO:0007669"/>
    <property type="project" value="UniProtKB-SubCell"/>
</dbReference>
<dbReference type="EMBL" id="LAYC01000001">
    <property type="protein sequence ID" value="KYK61094.1"/>
    <property type="molecule type" value="Genomic_DNA"/>
</dbReference>
<keyword evidence="7" id="KW-0067">ATP-binding</keyword>
<dbReference type="PROSITE" id="PS50011">
    <property type="entry name" value="PROTEIN_KINASE_DOM"/>
    <property type="match status" value="1"/>
</dbReference>
<dbReference type="InterPro" id="IPR011009">
    <property type="entry name" value="Kinase-like_dom_sf"/>
</dbReference>
<dbReference type="GO" id="GO:0033209">
    <property type="term" value="P:tumor necrosis factor-mediated signaling pathway"/>
    <property type="evidence" value="ECO:0007669"/>
    <property type="project" value="TreeGrafter"/>
</dbReference>
<dbReference type="InterPro" id="IPR051180">
    <property type="entry name" value="IKK"/>
</dbReference>
<dbReference type="Pfam" id="PF00069">
    <property type="entry name" value="Pkinase"/>
    <property type="match status" value="1"/>
</dbReference>
<gene>
    <name evidence="10" type="ORF">DCS_02235</name>
</gene>
<dbReference type="Proteomes" id="UP000076580">
    <property type="component" value="Chromosome 01"/>
</dbReference>
<dbReference type="GO" id="GO:0005524">
    <property type="term" value="F:ATP binding"/>
    <property type="evidence" value="ECO:0007669"/>
    <property type="project" value="UniProtKB-KW"/>
</dbReference>
<comment type="caution">
    <text evidence="10">The sequence shown here is derived from an EMBL/GenBank/DDBJ whole genome shotgun (WGS) entry which is preliminary data.</text>
</comment>
<evidence type="ECO:0000256" key="4">
    <source>
        <dbReference type="ARBA" id="ARBA00022679"/>
    </source>
</evidence>
<reference evidence="10 11" key="1">
    <citation type="journal article" date="2016" name="Sci. Rep.">
        <title>Insights into Adaptations to a Near-Obligate Nematode Endoparasitic Lifestyle from the Finished Genome of Drechmeria coniospora.</title>
        <authorList>
            <person name="Zhang L."/>
            <person name="Zhou Z."/>
            <person name="Guo Q."/>
            <person name="Fokkens L."/>
            <person name="Miskei M."/>
            <person name="Pocsi I."/>
            <person name="Zhang W."/>
            <person name="Chen M."/>
            <person name="Wang L."/>
            <person name="Sun Y."/>
            <person name="Donzelli B.G."/>
            <person name="Gibson D.M."/>
            <person name="Nelson D.R."/>
            <person name="Luo J.G."/>
            <person name="Rep M."/>
            <person name="Liu H."/>
            <person name="Yang S."/>
            <person name="Wang J."/>
            <person name="Krasnoff S.B."/>
            <person name="Xu Y."/>
            <person name="Molnar I."/>
            <person name="Lin M."/>
        </authorList>
    </citation>
    <scope>NUCLEOTIDE SEQUENCE [LARGE SCALE GENOMIC DNA]</scope>
    <source>
        <strain evidence="10 11">ARSEF 6962</strain>
    </source>
</reference>
<organism evidence="10 11">
    <name type="scientific">Drechmeria coniospora</name>
    <name type="common">Nematophagous fungus</name>
    <name type="synonym">Meria coniospora</name>
    <dbReference type="NCBI Taxonomy" id="98403"/>
    <lineage>
        <taxon>Eukaryota</taxon>
        <taxon>Fungi</taxon>
        <taxon>Dikarya</taxon>
        <taxon>Ascomycota</taxon>
        <taxon>Pezizomycotina</taxon>
        <taxon>Sordariomycetes</taxon>
        <taxon>Hypocreomycetidae</taxon>
        <taxon>Hypocreales</taxon>
        <taxon>Ophiocordycipitaceae</taxon>
        <taxon>Drechmeria</taxon>
    </lineage>
</organism>
<evidence type="ECO:0000313" key="10">
    <source>
        <dbReference type="EMBL" id="KYK61094.1"/>
    </source>
</evidence>
<keyword evidence="6" id="KW-0418">Kinase</keyword>
<dbReference type="RefSeq" id="XP_040660446.1">
    <property type="nucleotide sequence ID" value="XM_040799563.1"/>
</dbReference>
<keyword evidence="2" id="KW-0963">Cytoplasm</keyword>
<evidence type="ECO:0000256" key="7">
    <source>
        <dbReference type="ARBA" id="ARBA00022840"/>
    </source>
</evidence>
<evidence type="ECO:0000256" key="1">
    <source>
        <dbReference type="ARBA" id="ARBA00004496"/>
    </source>
</evidence>
<evidence type="ECO:0000256" key="2">
    <source>
        <dbReference type="ARBA" id="ARBA00022490"/>
    </source>
</evidence>
<proteinExistence type="predicted"/>
<evidence type="ECO:0000313" key="11">
    <source>
        <dbReference type="Proteomes" id="UP000076580"/>
    </source>
</evidence>
<dbReference type="PANTHER" id="PTHR22969">
    <property type="entry name" value="IKB KINASE"/>
    <property type="match status" value="1"/>
</dbReference>
<keyword evidence="3" id="KW-0723">Serine/threonine-protein kinase</keyword>
<evidence type="ECO:0000259" key="9">
    <source>
        <dbReference type="PROSITE" id="PS50011"/>
    </source>
</evidence>
<dbReference type="SUPFAM" id="SSF56112">
    <property type="entry name" value="Protein kinase-like (PK-like)"/>
    <property type="match status" value="1"/>
</dbReference>
<comment type="subcellular location">
    <subcellularLocation>
        <location evidence="1">Cytoplasm</location>
    </subcellularLocation>
</comment>
<sequence length="548" mass="61678">MVPTKSVYLSKVVLILGSFVGVDDILTLSENSRFELPTITGDVSRKGAQFDEEDLTPPFICLTLGQHLFDPLGWVFGSDGDSDQCDIQLAEDNQAGVSRRAFRVDVCPTSHKPRLLVLSDRIIAIMDGGRTRVCRPNAPVSIADPVTIKLGLVSFRAWPPKRTVAEEREFNKMARIFSTDILNAVPRYLPSPRSQPETSTNNIRYGKDGATYVCDLEIASKGAHASVMKVKDNKSGRTFGAKEPHYKISDDHDAARRLFEDMKREYEYIIQLDHPHIVKAYELVLAEDVRLPPWLIVEYIPRNLLETIDDLVEGDKPVVLTHLSSALHHMHSCGITHRDVKPDNALVQTRGRELIIKLADFGTSKHNATGNMDSFTGTEIYMAPELFEIPRRYSNKVDMWSLGIIALQLFTTWDPTSDGKWDPGNFGPWIRKVVSPHVMEAPILLRPLLRGIFLDDCLKGTDEERRRRSLNPSPSTARVRDVVPAEHYVEEGSILPDTLPPEAWISETMSAAPTPRFVEEGHFDCDDDRTDADYSDDDELDDEWEDDG</sequence>
<dbReference type="GO" id="GO:0004674">
    <property type="term" value="F:protein serine/threonine kinase activity"/>
    <property type="evidence" value="ECO:0007669"/>
    <property type="project" value="UniProtKB-KW"/>
</dbReference>
<keyword evidence="11" id="KW-1185">Reference proteome</keyword>
<dbReference type="PANTHER" id="PTHR22969:SF17">
    <property type="entry name" value="INHIBITOR OF NUCLEAR FACTOR KAPPA-B KINASE SUBUNIT BETA"/>
    <property type="match status" value="1"/>
</dbReference>
<dbReference type="AlphaFoldDB" id="A0A151GVG6"/>
<evidence type="ECO:0000256" key="3">
    <source>
        <dbReference type="ARBA" id="ARBA00022527"/>
    </source>
</evidence>
<feature type="compositionally biased region" description="Acidic residues" evidence="8">
    <location>
        <begin position="525"/>
        <end position="548"/>
    </location>
</feature>
<dbReference type="InterPro" id="IPR000719">
    <property type="entry name" value="Prot_kinase_dom"/>
</dbReference>
<keyword evidence="4" id="KW-0808">Transferase</keyword>
<dbReference type="InParanoid" id="A0A151GVG6"/>